<organism evidence="1 2">
    <name type="scientific">Vitis vinifera</name>
    <name type="common">Grape</name>
    <dbReference type="NCBI Taxonomy" id="29760"/>
    <lineage>
        <taxon>Eukaryota</taxon>
        <taxon>Viridiplantae</taxon>
        <taxon>Streptophyta</taxon>
        <taxon>Embryophyta</taxon>
        <taxon>Tracheophyta</taxon>
        <taxon>Spermatophyta</taxon>
        <taxon>Magnoliopsida</taxon>
        <taxon>eudicotyledons</taxon>
        <taxon>Gunneridae</taxon>
        <taxon>Pentapetalae</taxon>
        <taxon>rosids</taxon>
        <taxon>Vitales</taxon>
        <taxon>Vitaceae</taxon>
        <taxon>Viteae</taxon>
        <taxon>Vitis</taxon>
    </lineage>
</organism>
<protein>
    <recommendedName>
        <fullName evidence="3">Reverse transcriptase zinc-binding domain-containing protein</fullName>
    </recommendedName>
</protein>
<evidence type="ECO:0008006" key="3">
    <source>
        <dbReference type="Google" id="ProtNLM"/>
    </source>
</evidence>
<reference evidence="1 2" key="1">
    <citation type="journal article" date="2018" name="PLoS Genet.">
        <title>Population sequencing reveals clonal diversity and ancestral inbreeding in the grapevine cultivar Chardonnay.</title>
        <authorList>
            <person name="Roach M.J."/>
            <person name="Johnson D.L."/>
            <person name="Bohlmann J."/>
            <person name="van Vuuren H.J."/>
            <person name="Jones S.J."/>
            <person name="Pretorius I.S."/>
            <person name="Schmidt S.A."/>
            <person name="Borneman A.R."/>
        </authorList>
    </citation>
    <scope>NUCLEOTIDE SEQUENCE [LARGE SCALE GENOMIC DNA]</scope>
    <source>
        <strain evidence="2">cv. Chardonnay</strain>
        <tissue evidence="1">Leaf</tissue>
    </source>
</reference>
<evidence type="ECO:0000313" key="2">
    <source>
        <dbReference type="Proteomes" id="UP000288805"/>
    </source>
</evidence>
<proteinExistence type="predicted"/>
<sequence length="291" mass="34534">MVPLVGEIERAYERSWDPLRVFGMIRGALESRSRLDWLLVSEGWEGHFSGVIQCILPRPILDHSLILLDGGGLRRGATLFRFKNMWLKEEGVKDLMKRWWMRFSVRGSYRFILAEEVVAREESRVKFHKWALMEEMSWRQKSRECDFFGFGSKENEGETKDLKDSRPISLVINYLAWNHILLHCTVTKTIWEITLAIFGVQWVFPESVIEVLLSWRGSFVEKKRKKIWNSIPVCIFWTVWKERNRLAFRGGFLDIQKFKNFFVCNLWSWVMVYNGEETYSLLGFLEWLGTT</sequence>
<dbReference type="EMBL" id="QGNW01000070">
    <property type="protein sequence ID" value="RVX02532.1"/>
    <property type="molecule type" value="Genomic_DNA"/>
</dbReference>
<evidence type="ECO:0000313" key="1">
    <source>
        <dbReference type="EMBL" id="RVX02532.1"/>
    </source>
</evidence>
<gene>
    <name evidence="1" type="ORF">CK203_031099</name>
</gene>
<accession>A0A438J0V1</accession>
<dbReference type="AlphaFoldDB" id="A0A438J0V1"/>
<comment type="caution">
    <text evidence="1">The sequence shown here is derived from an EMBL/GenBank/DDBJ whole genome shotgun (WGS) entry which is preliminary data.</text>
</comment>
<name>A0A438J0V1_VITVI</name>
<dbReference type="Proteomes" id="UP000288805">
    <property type="component" value="Unassembled WGS sequence"/>
</dbReference>